<dbReference type="Pfam" id="PF13505">
    <property type="entry name" value="OMP_b-brl"/>
    <property type="match status" value="1"/>
</dbReference>
<dbReference type="SUPFAM" id="SSF56925">
    <property type="entry name" value="OMPA-like"/>
    <property type="match status" value="1"/>
</dbReference>
<keyword evidence="1 3" id="KW-0732">Signal</keyword>
<evidence type="ECO:0000259" key="4">
    <source>
        <dbReference type="Pfam" id="PF13505"/>
    </source>
</evidence>
<dbReference type="EMBL" id="JBBHLI010000001">
    <property type="protein sequence ID" value="MEK9499610.1"/>
    <property type="molecule type" value="Genomic_DNA"/>
</dbReference>
<evidence type="ECO:0000256" key="3">
    <source>
        <dbReference type="SAM" id="SignalP"/>
    </source>
</evidence>
<gene>
    <name evidence="5" type="ORF">WI372_01270</name>
</gene>
<feature type="region of interest" description="Disordered" evidence="2">
    <location>
        <begin position="506"/>
        <end position="527"/>
    </location>
</feature>
<feature type="region of interest" description="Disordered" evidence="2">
    <location>
        <begin position="389"/>
        <end position="415"/>
    </location>
</feature>
<evidence type="ECO:0000313" key="5">
    <source>
        <dbReference type="EMBL" id="MEK9499610.1"/>
    </source>
</evidence>
<reference evidence="5 6" key="1">
    <citation type="submission" date="2024-02" db="EMBL/GenBank/DDBJ databases">
        <title>A novel Gemmatimonadota bacterium.</title>
        <authorList>
            <person name="Du Z.-J."/>
            <person name="Ye Y.-Q."/>
        </authorList>
    </citation>
    <scope>NUCLEOTIDE SEQUENCE [LARGE SCALE GENOMIC DNA]</scope>
    <source>
        <strain evidence="5 6">DH-20</strain>
    </source>
</reference>
<evidence type="ECO:0000256" key="1">
    <source>
        <dbReference type="ARBA" id="ARBA00022729"/>
    </source>
</evidence>
<evidence type="ECO:0000313" key="6">
    <source>
        <dbReference type="Proteomes" id="UP001484239"/>
    </source>
</evidence>
<protein>
    <recommendedName>
        <fullName evidence="4">Outer membrane protein beta-barrel domain-containing protein</fullName>
    </recommendedName>
</protein>
<dbReference type="Proteomes" id="UP001484239">
    <property type="component" value="Unassembled WGS sequence"/>
</dbReference>
<evidence type="ECO:0000256" key="2">
    <source>
        <dbReference type="SAM" id="MobiDB-lite"/>
    </source>
</evidence>
<dbReference type="RefSeq" id="WP_405286192.1">
    <property type="nucleotide sequence ID" value="NZ_JBBHLI010000001.1"/>
</dbReference>
<proteinExistence type="predicted"/>
<feature type="signal peptide" evidence="3">
    <location>
        <begin position="1"/>
        <end position="25"/>
    </location>
</feature>
<name>A0ABU9E7L7_9BACT</name>
<accession>A0ABU9E7L7</accession>
<feature type="chain" id="PRO_5046828128" description="Outer membrane protein beta-barrel domain-containing protein" evidence="3">
    <location>
        <begin position="26"/>
        <end position="670"/>
    </location>
</feature>
<organism evidence="5 6">
    <name type="scientific">Gaopeijia maritima</name>
    <dbReference type="NCBI Taxonomy" id="3119007"/>
    <lineage>
        <taxon>Bacteria</taxon>
        <taxon>Pseudomonadati</taxon>
        <taxon>Gemmatimonadota</taxon>
        <taxon>Longimicrobiia</taxon>
        <taxon>Gaopeijiales</taxon>
        <taxon>Gaopeijiaceae</taxon>
        <taxon>Gaopeijia</taxon>
    </lineage>
</organism>
<sequence length="670" mass="70990">MRASDVLRVSLNLALALLLAPTAVAAQGLTWTLTPGARWIEWDKALPFDDTRLLGGAMGIGLGRYVSLEAFHHEETGVSLFNDRAEAPAIDVAQSGARVTLAFGTGSFVPVVSGGASLLRFRAEGMERTRRLSLDYGGGLRFVLGERVQGEVGLDRTRYFFDAANLLDPATPTSDEAKYNLTLRAGLGVQLGRRSFDPADDLDGAFAQRYQSPFSGFALAIEPVIGRLDFDSATGLDRQNMVGIRAGVDFGSFFGLRAFHWWGTEDDFRTTNGFRIVGGEAQFTLSAGPGITPFLTGGAGQLHWTPRGNGPDPAPANQTAVVLGAGVEFNFGRHLRASISARDYILGGADLSADPDLGSVVDPDELINNWQVSAGLKLVLGGSGRLIRSAEAPAPSEPPPAAAPAPGTAPPTADGRTIIIPVPETGELYVRFGESRGTAPLAGLLSAEGAAIGTEQLREIIRDELRNLLTDPAPATADSAHAAALHRLEVRIDSLMRAIRKAVPRAVSPSPDRAAAQGSPDAMAPASLPVDRSLRETRFFTGFTTTGPSQILLGLATDIGPVTRRWDFASLIPSIVLGFGDSRPTYLAALSVEYRFRALPVGNVRVAPMASIGVGLFRGLDFEAIVPTFAGVTLEASGGAMRHLDNVFLGVQGVDFLNGGRFLVGLRRMR</sequence>
<keyword evidence="6" id="KW-1185">Reference proteome</keyword>
<comment type="caution">
    <text evidence="5">The sequence shown here is derived from an EMBL/GenBank/DDBJ whole genome shotgun (WGS) entry which is preliminary data.</text>
</comment>
<dbReference type="Gene3D" id="2.40.160.20">
    <property type="match status" value="2"/>
</dbReference>
<feature type="compositionally biased region" description="Pro residues" evidence="2">
    <location>
        <begin position="395"/>
        <end position="409"/>
    </location>
</feature>
<dbReference type="InterPro" id="IPR027385">
    <property type="entry name" value="Beta-barrel_OMP"/>
</dbReference>
<dbReference type="InterPro" id="IPR011250">
    <property type="entry name" value="OMP/PagP_B-barrel"/>
</dbReference>
<feature type="domain" description="Outer membrane protein beta-barrel" evidence="4">
    <location>
        <begin position="225"/>
        <end position="353"/>
    </location>
</feature>